<proteinExistence type="inferred from homology"/>
<dbReference type="EMBL" id="JAWQEG010002457">
    <property type="protein sequence ID" value="KAK3871863.1"/>
    <property type="molecule type" value="Genomic_DNA"/>
</dbReference>
<evidence type="ECO:0000256" key="3">
    <source>
        <dbReference type="RuleBase" id="RU367006"/>
    </source>
</evidence>
<dbReference type="GO" id="GO:0008180">
    <property type="term" value="C:COP9 signalosome"/>
    <property type="evidence" value="ECO:0007669"/>
    <property type="project" value="UniProtKB-UniRule"/>
</dbReference>
<comment type="subcellular location">
    <subcellularLocation>
        <location evidence="3">Cytoplasm</location>
    </subcellularLocation>
    <subcellularLocation>
        <location evidence="3">Nucleus</location>
    </subcellularLocation>
</comment>
<dbReference type="InterPro" id="IPR037518">
    <property type="entry name" value="MPN"/>
</dbReference>
<keyword evidence="7" id="KW-1185">Reference proteome</keyword>
<dbReference type="Pfam" id="PF01398">
    <property type="entry name" value="JAB"/>
    <property type="match status" value="1"/>
</dbReference>
<dbReference type="PANTHER" id="PTHR10540:SF8">
    <property type="entry name" value="COP9 SIGNALOSOME COMPLEX SUBUNIT 6"/>
    <property type="match status" value="1"/>
</dbReference>
<feature type="domain" description="MPN" evidence="5">
    <location>
        <begin position="179"/>
        <end position="312"/>
    </location>
</feature>
<evidence type="ECO:0000313" key="6">
    <source>
        <dbReference type="EMBL" id="KAK3871863.1"/>
    </source>
</evidence>
<dbReference type="GO" id="GO:0000338">
    <property type="term" value="P:protein deneddylation"/>
    <property type="evidence" value="ECO:0007669"/>
    <property type="project" value="InterPro"/>
</dbReference>
<evidence type="ECO:0000256" key="2">
    <source>
        <dbReference type="ARBA" id="ARBA00014871"/>
    </source>
</evidence>
<gene>
    <name evidence="6" type="ORF">Pcinc_023021</name>
</gene>
<dbReference type="InterPro" id="IPR033859">
    <property type="entry name" value="MPN_CSN6"/>
</dbReference>
<dbReference type="SMART" id="SM00232">
    <property type="entry name" value="JAB_MPN"/>
    <property type="match status" value="1"/>
</dbReference>
<dbReference type="GO" id="GO:0005737">
    <property type="term" value="C:cytoplasm"/>
    <property type="evidence" value="ECO:0007669"/>
    <property type="project" value="UniProtKB-SubCell"/>
</dbReference>
<accession>A0AAE1FGH3</accession>
<reference evidence="6" key="1">
    <citation type="submission" date="2023-10" db="EMBL/GenBank/DDBJ databases">
        <title>Genome assemblies of two species of porcelain crab, Petrolisthes cinctipes and Petrolisthes manimaculis (Anomura: Porcellanidae).</title>
        <authorList>
            <person name="Angst P."/>
        </authorList>
    </citation>
    <scope>NUCLEOTIDE SEQUENCE</scope>
    <source>
        <strain evidence="6">PB745_01</strain>
        <tissue evidence="6">Gill</tissue>
    </source>
</reference>
<dbReference type="InterPro" id="IPR000555">
    <property type="entry name" value="JAMM/MPN+_dom"/>
</dbReference>
<keyword evidence="3" id="KW-0539">Nucleus</keyword>
<comment type="similarity">
    <text evidence="1 3">Belongs to the peptidase M67A family. CSN6 subfamily.</text>
</comment>
<evidence type="ECO:0000259" key="5">
    <source>
        <dbReference type="PROSITE" id="PS50249"/>
    </source>
</evidence>
<dbReference type="FunFam" id="3.40.140.10:FF:000075">
    <property type="entry name" value="COP9 signalosome complex subunit 6"/>
    <property type="match status" value="1"/>
</dbReference>
<dbReference type="Pfam" id="PF13012">
    <property type="entry name" value="MitMem_reg"/>
    <property type="match status" value="1"/>
</dbReference>
<feature type="compositionally biased region" description="Polar residues" evidence="4">
    <location>
        <begin position="101"/>
        <end position="112"/>
    </location>
</feature>
<dbReference type="Gene3D" id="3.40.140.10">
    <property type="entry name" value="Cytidine Deaminase, domain 2"/>
    <property type="match status" value="1"/>
</dbReference>
<keyword evidence="3" id="KW-0736">Signalosome</keyword>
<dbReference type="AlphaFoldDB" id="A0AAE1FGH3"/>
<dbReference type="CDD" id="cd08063">
    <property type="entry name" value="MPN_CSN6"/>
    <property type="match status" value="1"/>
</dbReference>
<evidence type="ECO:0000313" key="7">
    <source>
        <dbReference type="Proteomes" id="UP001286313"/>
    </source>
</evidence>
<comment type="caution">
    <text evidence="6">The sequence shown here is derived from an EMBL/GenBank/DDBJ whole genome shotgun (WGS) entry which is preliminary data.</text>
</comment>
<comment type="function">
    <text evidence="3">Component of the COP9 signalosome complex (CSN), a complex involved in various cellular and developmental processes.</text>
</comment>
<evidence type="ECO:0000256" key="1">
    <source>
        <dbReference type="ARBA" id="ARBA00010893"/>
    </source>
</evidence>
<feature type="region of interest" description="Disordered" evidence="4">
    <location>
        <begin position="96"/>
        <end position="167"/>
    </location>
</feature>
<sequence length="465" mass="51384">MGVVCLERRPCWNSDSEEFEALSEFYYFVTIVGLRIIYCCCGTCGLFCLSEKKEGRGVIKIIIIRIESSLRHTLSASGEKPFIDQDTMLSMEVDEDIGSEATPSSSSTQAVASTPPAAVPESSCHASTPAMPIAAPTSPHPPPTQSSAPGGAGETSETLSSGGGESVMAAAGTVGSISVSLHPLVILNISEHWTRQRAQEGKPVQVLGALIGKQTGRHVEIMNSFELSFDELDGHIIINREYYTLKEEQYKQVFSDMDLLGWYTTGDTPGPPDLLVHKQICDLLESPIFLKLNPMARHTDLPVSIYESVLDLVKGSATMLLVELQYTIATEEAERIGVDHVARMSSHDTQESSLVAENLQAQYSAIKMLASRVRLIAEYVRASQRSEVEFNHEILRQINALAHRLPVLSNDKFHGEFYNQCNDVALMSYLGTITKCCNTMNRFINRFNLLHERLAMGRRMRGLFF</sequence>
<dbReference type="InterPro" id="IPR024969">
    <property type="entry name" value="EIF3F/CSN6-like_C"/>
</dbReference>
<dbReference type="PROSITE" id="PS50249">
    <property type="entry name" value="MPN"/>
    <property type="match status" value="1"/>
</dbReference>
<name>A0AAE1FGH3_PETCI</name>
<keyword evidence="3" id="KW-0963">Cytoplasm</keyword>
<feature type="compositionally biased region" description="Low complexity" evidence="4">
    <location>
        <begin position="145"/>
        <end position="160"/>
    </location>
</feature>
<organism evidence="6 7">
    <name type="scientific">Petrolisthes cinctipes</name>
    <name type="common">Flat porcelain crab</name>
    <dbReference type="NCBI Taxonomy" id="88211"/>
    <lineage>
        <taxon>Eukaryota</taxon>
        <taxon>Metazoa</taxon>
        <taxon>Ecdysozoa</taxon>
        <taxon>Arthropoda</taxon>
        <taxon>Crustacea</taxon>
        <taxon>Multicrustacea</taxon>
        <taxon>Malacostraca</taxon>
        <taxon>Eumalacostraca</taxon>
        <taxon>Eucarida</taxon>
        <taxon>Decapoda</taxon>
        <taxon>Pleocyemata</taxon>
        <taxon>Anomura</taxon>
        <taxon>Galatheoidea</taxon>
        <taxon>Porcellanidae</taxon>
        <taxon>Petrolisthes</taxon>
    </lineage>
</organism>
<dbReference type="GO" id="GO:0008237">
    <property type="term" value="F:metallopeptidase activity"/>
    <property type="evidence" value="ECO:0007669"/>
    <property type="project" value="InterPro"/>
</dbReference>
<evidence type="ECO:0000256" key="4">
    <source>
        <dbReference type="SAM" id="MobiDB-lite"/>
    </source>
</evidence>
<dbReference type="PANTHER" id="PTHR10540">
    <property type="entry name" value="EUKARYOTIC TRANSLATION INITIATION FACTOR 3 SUBUNIT F-RELATED"/>
    <property type="match status" value="1"/>
</dbReference>
<protein>
    <recommendedName>
        <fullName evidence="2 3">COP9 signalosome complex subunit 6</fullName>
    </recommendedName>
</protein>
<dbReference type="Proteomes" id="UP001286313">
    <property type="component" value="Unassembled WGS sequence"/>
</dbReference>